<dbReference type="Proteomes" id="UP001175227">
    <property type="component" value="Unassembled WGS sequence"/>
</dbReference>
<proteinExistence type="predicted"/>
<reference evidence="1" key="1">
    <citation type="submission" date="2023-06" db="EMBL/GenBank/DDBJ databases">
        <authorList>
            <consortium name="Lawrence Berkeley National Laboratory"/>
            <person name="Ahrendt S."/>
            <person name="Sahu N."/>
            <person name="Indic B."/>
            <person name="Wong-Bajracharya J."/>
            <person name="Merenyi Z."/>
            <person name="Ke H.-M."/>
            <person name="Monk M."/>
            <person name="Kocsube S."/>
            <person name="Drula E."/>
            <person name="Lipzen A."/>
            <person name="Balint B."/>
            <person name="Henrissat B."/>
            <person name="Andreopoulos B."/>
            <person name="Martin F.M."/>
            <person name="Harder C.B."/>
            <person name="Rigling D."/>
            <person name="Ford K.L."/>
            <person name="Foster G.D."/>
            <person name="Pangilinan J."/>
            <person name="Papanicolaou A."/>
            <person name="Barry K."/>
            <person name="LaButti K."/>
            <person name="Viragh M."/>
            <person name="Koriabine M."/>
            <person name="Yan M."/>
            <person name="Riley R."/>
            <person name="Champramary S."/>
            <person name="Plett K.L."/>
            <person name="Tsai I.J."/>
            <person name="Slot J."/>
            <person name="Sipos G."/>
            <person name="Plett J."/>
            <person name="Nagy L.G."/>
            <person name="Grigoriev I.V."/>
        </authorList>
    </citation>
    <scope>NUCLEOTIDE SEQUENCE</scope>
    <source>
        <strain evidence="1">ICMP 16352</strain>
    </source>
</reference>
<dbReference type="AlphaFoldDB" id="A0AA39NSR6"/>
<sequence>MSLLLGRPCAIQDEEGVYYPYVLPSSPSKRDFRSIDADFPVDCDDEYWEHLDPEHAFVQPPDKPSLFSFFISYLILNRIFTLCLHTVVRLPSFPSYHLFTSPPNILSILMRIVQTMVTYRILM</sequence>
<gene>
    <name evidence="1" type="ORF">IW261DRAFT_904583</name>
</gene>
<accession>A0AA39NSR6</accession>
<dbReference type="EMBL" id="JAUEPR010000053">
    <property type="protein sequence ID" value="KAK0471187.1"/>
    <property type="molecule type" value="Genomic_DNA"/>
</dbReference>
<name>A0AA39NSR6_9AGAR</name>
<organism evidence="1 2">
    <name type="scientific">Armillaria novae-zelandiae</name>
    <dbReference type="NCBI Taxonomy" id="153914"/>
    <lineage>
        <taxon>Eukaryota</taxon>
        <taxon>Fungi</taxon>
        <taxon>Dikarya</taxon>
        <taxon>Basidiomycota</taxon>
        <taxon>Agaricomycotina</taxon>
        <taxon>Agaricomycetes</taxon>
        <taxon>Agaricomycetidae</taxon>
        <taxon>Agaricales</taxon>
        <taxon>Marasmiineae</taxon>
        <taxon>Physalacriaceae</taxon>
        <taxon>Armillaria</taxon>
    </lineage>
</organism>
<evidence type="ECO:0000313" key="2">
    <source>
        <dbReference type="Proteomes" id="UP001175227"/>
    </source>
</evidence>
<keyword evidence="2" id="KW-1185">Reference proteome</keyword>
<protein>
    <submittedName>
        <fullName evidence="1">Uncharacterized protein</fullName>
    </submittedName>
</protein>
<comment type="caution">
    <text evidence="1">The sequence shown here is derived from an EMBL/GenBank/DDBJ whole genome shotgun (WGS) entry which is preliminary data.</text>
</comment>
<evidence type="ECO:0000313" key="1">
    <source>
        <dbReference type="EMBL" id="KAK0471187.1"/>
    </source>
</evidence>